<proteinExistence type="predicted"/>
<dbReference type="Proteomes" id="UP001066276">
    <property type="component" value="Chromosome 10"/>
</dbReference>
<reference evidence="2" key="1">
    <citation type="journal article" date="2022" name="bioRxiv">
        <title>Sequencing and chromosome-scale assembly of the giantPleurodeles waltlgenome.</title>
        <authorList>
            <person name="Brown T."/>
            <person name="Elewa A."/>
            <person name="Iarovenko S."/>
            <person name="Subramanian E."/>
            <person name="Araus A.J."/>
            <person name="Petzold A."/>
            <person name="Susuki M."/>
            <person name="Suzuki K.-i.T."/>
            <person name="Hayashi T."/>
            <person name="Toyoda A."/>
            <person name="Oliveira C."/>
            <person name="Osipova E."/>
            <person name="Leigh N.D."/>
            <person name="Simon A."/>
            <person name="Yun M.H."/>
        </authorList>
    </citation>
    <scope>NUCLEOTIDE SEQUENCE</scope>
    <source>
        <strain evidence="2">20211129_DDA</strain>
        <tissue evidence="2">Liver</tissue>
    </source>
</reference>
<keyword evidence="3" id="KW-1185">Reference proteome</keyword>
<name>A0AAV7M9Q6_PLEWA</name>
<comment type="caution">
    <text evidence="2">The sequence shown here is derived from an EMBL/GenBank/DDBJ whole genome shotgun (WGS) entry which is preliminary data.</text>
</comment>
<sequence length="152" mass="16335">MVAVAPAPRSLGVPPHFSPRDEPQVQACGLRAALAGHRLWGTSRIGPSPNVGEGAGRRFIESAPGRGGDIGGIRGLGLWPPCLAHLVVPPPAELATGARRLRGNRRGERGNSFPPLLFSWPYFWRTLPAFHLPLLNRRLKTAHGGRKGGRLL</sequence>
<evidence type="ECO:0000256" key="1">
    <source>
        <dbReference type="SAM" id="MobiDB-lite"/>
    </source>
</evidence>
<protein>
    <submittedName>
        <fullName evidence="2">Uncharacterized protein</fullName>
    </submittedName>
</protein>
<dbReference type="EMBL" id="JANPWB010000014">
    <property type="protein sequence ID" value="KAJ1099212.1"/>
    <property type="molecule type" value="Genomic_DNA"/>
</dbReference>
<evidence type="ECO:0000313" key="3">
    <source>
        <dbReference type="Proteomes" id="UP001066276"/>
    </source>
</evidence>
<organism evidence="2 3">
    <name type="scientific">Pleurodeles waltl</name>
    <name type="common">Iberian ribbed newt</name>
    <dbReference type="NCBI Taxonomy" id="8319"/>
    <lineage>
        <taxon>Eukaryota</taxon>
        <taxon>Metazoa</taxon>
        <taxon>Chordata</taxon>
        <taxon>Craniata</taxon>
        <taxon>Vertebrata</taxon>
        <taxon>Euteleostomi</taxon>
        <taxon>Amphibia</taxon>
        <taxon>Batrachia</taxon>
        <taxon>Caudata</taxon>
        <taxon>Salamandroidea</taxon>
        <taxon>Salamandridae</taxon>
        <taxon>Pleurodelinae</taxon>
        <taxon>Pleurodeles</taxon>
    </lineage>
</organism>
<gene>
    <name evidence="2" type="ORF">NDU88_004316</name>
</gene>
<evidence type="ECO:0000313" key="2">
    <source>
        <dbReference type="EMBL" id="KAJ1099212.1"/>
    </source>
</evidence>
<accession>A0AAV7M9Q6</accession>
<dbReference type="AlphaFoldDB" id="A0AAV7M9Q6"/>
<feature type="region of interest" description="Disordered" evidence="1">
    <location>
        <begin position="1"/>
        <end position="23"/>
    </location>
</feature>